<evidence type="ECO:0000256" key="1">
    <source>
        <dbReference type="SAM" id="Coils"/>
    </source>
</evidence>
<accession>E1ZII4</accession>
<dbReference type="AlphaFoldDB" id="E1ZII4"/>
<feature type="coiled-coil region" evidence="1">
    <location>
        <begin position="79"/>
        <end position="106"/>
    </location>
</feature>
<dbReference type="RefSeq" id="XP_005846440.1">
    <property type="nucleotide sequence ID" value="XM_005846378.1"/>
</dbReference>
<protein>
    <submittedName>
        <fullName evidence="3">Uncharacterized protein</fullName>
    </submittedName>
</protein>
<keyword evidence="4" id="KW-1185">Reference proteome</keyword>
<dbReference type="OrthoDB" id="514259at2759"/>
<reference evidence="3 4" key="1">
    <citation type="journal article" date="2010" name="Plant Cell">
        <title>The Chlorella variabilis NC64A genome reveals adaptation to photosymbiosis, coevolution with viruses, and cryptic sex.</title>
        <authorList>
            <person name="Blanc G."/>
            <person name="Duncan G."/>
            <person name="Agarkova I."/>
            <person name="Borodovsky M."/>
            <person name="Gurnon J."/>
            <person name="Kuo A."/>
            <person name="Lindquist E."/>
            <person name="Lucas S."/>
            <person name="Pangilinan J."/>
            <person name="Polle J."/>
            <person name="Salamov A."/>
            <person name="Terry A."/>
            <person name="Yamada T."/>
            <person name="Dunigan D.D."/>
            <person name="Grigoriev I.V."/>
            <person name="Claverie J.M."/>
            <person name="Van Etten J.L."/>
        </authorList>
    </citation>
    <scope>NUCLEOTIDE SEQUENCE [LARGE SCALE GENOMIC DNA]</scope>
    <source>
        <strain evidence="3 4">NC64A</strain>
    </source>
</reference>
<gene>
    <name evidence="3" type="ORF">CHLNCDRAFT_135584</name>
</gene>
<keyword evidence="1" id="KW-0175">Coiled coil</keyword>
<dbReference type="eggNOG" id="ENOG502R8UU">
    <property type="taxonomic scope" value="Eukaryota"/>
</dbReference>
<evidence type="ECO:0000313" key="3">
    <source>
        <dbReference type="EMBL" id="EFN54338.1"/>
    </source>
</evidence>
<feature type="region of interest" description="Disordered" evidence="2">
    <location>
        <begin position="23"/>
        <end position="48"/>
    </location>
</feature>
<sequence length="205" mass="21515">MSMLVLDLVKKVGKSVSEVASKAVEALAPSEEKQERVARRESERRQREEIYRPEDAGFGGGLVGGLLGKAVGSMLRGAVGALGEQLREAQEQVADVQARAARVIESSSQLRQKLGGSVQVGAAFSQSSSTAIINGRTSRRVTLLMPVAGGGRVAQAQVQYVEGDTTADQLSIAVRLPSGEVVQLDGGSSPGGQIIDVSWQSVDDK</sequence>
<dbReference type="InParanoid" id="E1ZII4"/>
<dbReference type="EMBL" id="GL433848">
    <property type="protein sequence ID" value="EFN54338.1"/>
    <property type="molecule type" value="Genomic_DNA"/>
</dbReference>
<proteinExistence type="predicted"/>
<evidence type="ECO:0000313" key="4">
    <source>
        <dbReference type="Proteomes" id="UP000008141"/>
    </source>
</evidence>
<feature type="compositionally biased region" description="Basic and acidic residues" evidence="2">
    <location>
        <begin position="30"/>
        <end position="48"/>
    </location>
</feature>
<dbReference type="GeneID" id="17353646"/>
<organism evidence="4">
    <name type="scientific">Chlorella variabilis</name>
    <name type="common">Green alga</name>
    <dbReference type="NCBI Taxonomy" id="554065"/>
    <lineage>
        <taxon>Eukaryota</taxon>
        <taxon>Viridiplantae</taxon>
        <taxon>Chlorophyta</taxon>
        <taxon>core chlorophytes</taxon>
        <taxon>Trebouxiophyceae</taxon>
        <taxon>Chlorellales</taxon>
        <taxon>Chlorellaceae</taxon>
        <taxon>Chlorella clade</taxon>
        <taxon>Chlorella</taxon>
    </lineage>
</organism>
<dbReference type="Proteomes" id="UP000008141">
    <property type="component" value="Unassembled WGS sequence"/>
</dbReference>
<dbReference type="KEGG" id="cvr:CHLNCDRAFT_135584"/>
<name>E1ZII4_CHLVA</name>
<evidence type="ECO:0000256" key="2">
    <source>
        <dbReference type="SAM" id="MobiDB-lite"/>
    </source>
</evidence>